<dbReference type="Proteomes" id="UP000215563">
    <property type="component" value="Unassembled WGS sequence"/>
</dbReference>
<dbReference type="AlphaFoldDB" id="A0A229RN23"/>
<dbReference type="EMBL" id="NMQU01000069">
    <property type="protein sequence ID" value="OXM47861.1"/>
    <property type="molecule type" value="Genomic_DNA"/>
</dbReference>
<evidence type="ECO:0008006" key="3">
    <source>
        <dbReference type="Google" id="ProtNLM"/>
    </source>
</evidence>
<organism evidence="1 2">
    <name type="scientific">Amycolatopsis alba DSM 44262</name>
    <dbReference type="NCBI Taxonomy" id="1125972"/>
    <lineage>
        <taxon>Bacteria</taxon>
        <taxon>Bacillati</taxon>
        <taxon>Actinomycetota</taxon>
        <taxon>Actinomycetes</taxon>
        <taxon>Pseudonocardiales</taxon>
        <taxon>Pseudonocardiaceae</taxon>
        <taxon>Amycolatopsis</taxon>
    </lineage>
</organism>
<comment type="caution">
    <text evidence="1">The sequence shown here is derived from an EMBL/GenBank/DDBJ whole genome shotgun (WGS) entry which is preliminary data.</text>
</comment>
<gene>
    <name evidence="1" type="ORF">CFP75_23140</name>
</gene>
<reference evidence="1 2" key="1">
    <citation type="submission" date="2017-07" db="EMBL/GenBank/DDBJ databases">
        <title>Amycolatopsis alba DSM 44262 Genome sequencing and assembly.</title>
        <authorList>
            <person name="Kaur N."/>
            <person name="Mayilraj S."/>
        </authorList>
    </citation>
    <scope>NUCLEOTIDE SEQUENCE [LARGE SCALE GENOMIC DNA]</scope>
    <source>
        <strain evidence="1 2">DSM 44262</strain>
    </source>
</reference>
<proteinExistence type="predicted"/>
<protein>
    <recommendedName>
        <fullName evidence="3">NACHT domain-containing protein</fullName>
    </recommendedName>
</protein>
<dbReference type="RefSeq" id="WP_020629697.1">
    <property type="nucleotide sequence ID" value="NZ_KB913032.1"/>
</dbReference>
<evidence type="ECO:0000313" key="1">
    <source>
        <dbReference type="EMBL" id="OXM47861.1"/>
    </source>
</evidence>
<accession>A0A229RN23</accession>
<name>A0A229RN23_AMYAL</name>
<evidence type="ECO:0000313" key="2">
    <source>
        <dbReference type="Proteomes" id="UP000215563"/>
    </source>
</evidence>
<sequence>MAILLLLELLDTARADEPVPVLLPVASWEPEREHLKTWTARRVVEEYPDIKISVARRLVANRHVFPVLDGLDEIAAKNRATALREISRAVRGGDPVVLTCRQEEYREAVARAGGAIGSTAVVGAVPLSPPLVADHLRRCVPPGGLPRWTALLGHLAKAPSDAVASASSTPLMVSLMRAVYANPGRDPDELLDTRRFPDQDAIENHLLDAVIPTAFEDGPGFHDPQRPPTRRWPREKAERWLTFLAGTLTTMRTQDFAWWQLPRENTPARLSAWSGVVALFWWTAAVLASGGSPAPTQDPRWVSPFSVCCWSFPQL</sequence>
<keyword evidence="2" id="KW-1185">Reference proteome</keyword>
<dbReference type="OrthoDB" id="419058at2"/>